<proteinExistence type="predicted"/>
<feature type="chain" id="PRO_5007863123" description="RNase T2-like C-terminal domain-containing protein" evidence="1">
    <location>
        <begin position="18"/>
        <end position="154"/>
    </location>
</feature>
<feature type="signal peptide" evidence="1">
    <location>
        <begin position="1"/>
        <end position="17"/>
    </location>
</feature>
<name>A0A165NHD1_EXIGL</name>
<feature type="domain" description="RNase T2-like C-terminal" evidence="2">
    <location>
        <begin position="39"/>
        <end position="151"/>
    </location>
</feature>
<sequence>MRFSIVSLLTLVGAVAAQKPISGQQGTVLVSTLDASGSSSTPAGCLMTSGKVTGAFTNCARFTITPPASGNVWDGATLNAGAGTCGWNLKDRNGPLMCGSGSTPLGFYDFDGKMATKELITQWDLDAVPSEAAPQTLYYQGTHPLRAVLTWIPA</sequence>
<dbReference type="InParanoid" id="A0A165NHD1"/>
<accession>A0A165NHD1</accession>
<evidence type="ECO:0000259" key="2">
    <source>
        <dbReference type="Pfam" id="PF25488"/>
    </source>
</evidence>
<dbReference type="OrthoDB" id="3289329at2759"/>
<keyword evidence="1" id="KW-0732">Signal</keyword>
<reference evidence="3 4" key="1">
    <citation type="journal article" date="2016" name="Mol. Biol. Evol.">
        <title>Comparative Genomics of Early-Diverging Mushroom-Forming Fungi Provides Insights into the Origins of Lignocellulose Decay Capabilities.</title>
        <authorList>
            <person name="Nagy L.G."/>
            <person name="Riley R."/>
            <person name="Tritt A."/>
            <person name="Adam C."/>
            <person name="Daum C."/>
            <person name="Floudas D."/>
            <person name="Sun H."/>
            <person name="Yadav J.S."/>
            <person name="Pangilinan J."/>
            <person name="Larsson K.H."/>
            <person name="Matsuura K."/>
            <person name="Barry K."/>
            <person name="Labutti K."/>
            <person name="Kuo R."/>
            <person name="Ohm R.A."/>
            <person name="Bhattacharya S.S."/>
            <person name="Shirouzu T."/>
            <person name="Yoshinaga Y."/>
            <person name="Martin F.M."/>
            <person name="Grigoriev I.V."/>
            <person name="Hibbett D.S."/>
        </authorList>
    </citation>
    <scope>NUCLEOTIDE SEQUENCE [LARGE SCALE GENOMIC DNA]</scope>
    <source>
        <strain evidence="3 4">HHB12029</strain>
    </source>
</reference>
<protein>
    <recommendedName>
        <fullName evidence="2">RNase T2-like C-terminal domain-containing protein</fullName>
    </recommendedName>
</protein>
<evidence type="ECO:0000313" key="3">
    <source>
        <dbReference type="EMBL" id="KZW00751.1"/>
    </source>
</evidence>
<dbReference type="Proteomes" id="UP000077266">
    <property type="component" value="Unassembled WGS sequence"/>
</dbReference>
<evidence type="ECO:0000256" key="1">
    <source>
        <dbReference type="SAM" id="SignalP"/>
    </source>
</evidence>
<keyword evidence="4" id="KW-1185">Reference proteome</keyword>
<dbReference type="EMBL" id="KV425898">
    <property type="protein sequence ID" value="KZW00751.1"/>
    <property type="molecule type" value="Genomic_DNA"/>
</dbReference>
<dbReference type="AlphaFoldDB" id="A0A165NHD1"/>
<gene>
    <name evidence="3" type="ORF">EXIGLDRAFT_830429</name>
</gene>
<dbReference type="InterPro" id="IPR057328">
    <property type="entry name" value="RNaseT2L_C"/>
</dbReference>
<dbReference type="Pfam" id="PF25488">
    <property type="entry name" value="RNaseT2L_C"/>
    <property type="match status" value="1"/>
</dbReference>
<organism evidence="3 4">
    <name type="scientific">Exidia glandulosa HHB12029</name>
    <dbReference type="NCBI Taxonomy" id="1314781"/>
    <lineage>
        <taxon>Eukaryota</taxon>
        <taxon>Fungi</taxon>
        <taxon>Dikarya</taxon>
        <taxon>Basidiomycota</taxon>
        <taxon>Agaricomycotina</taxon>
        <taxon>Agaricomycetes</taxon>
        <taxon>Auriculariales</taxon>
        <taxon>Exidiaceae</taxon>
        <taxon>Exidia</taxon>
    </lineage>
</organism>
<evidence type="ECO:0000313" key="4">
    <source>
        <dbReference type="Proteomes" id="UP000077266"/>
    </source>
</evidence>